<comment type="pathway">
    <text evidence="2">Glycolipid biosynthesis; glycosylphosphatidylinositol-anchor biosynthesis.</text>
</comment>
<name>A0ABY6KD23_9ARAC</name>
<dbReference type="PANTHER" id="PTHR22760:SF3">
    <property type="entry name" value="GPI MANNOSYLTRANSFERASE 4"/>
    <property type="match status" value="1"/>
</dbReference>
<accession>A0ABY6KD23</accession>
<evidence type="ECO:0000256" key="2">
    <source>
        <dbReference type="ARBA" id="ARBA00004687"/>
    </source>
</evidence>
<keyword evidence="6 11" id="KW-0812">Transmembrane</keyword>
<protein>
    <recommendedName>
        <fullName evidence="11">Mannosyltransferase</fullName>
        <ecNumber evidence="11">2.4.1.-</ecNumber>
    </recommendedName>
</protein>
<comment type="similarity">
    <text evidence="10">Belongs to the glycosyltransferase 22 family. PIGZ subfamily.</text>
</comment>
<evidence type="ECO:0000256" key="3">
    <source>
        <dbReference type="ARBA" id="ARBA00022502"/>
    </source>
</evidence>
<dbReference type="PANTHER" id="PTHR22760">
    <property type="entry name" value="GLYCOSYLTRANSFERASE"/>
    <property type="match status" value="1"/>
</dbReference>
<keyword evidence="8 11" id="KW-1133">Transmembrane helix</keyword>
<evidence type="ECO:0000256" key="1">
    <source>
        <dbReference type="ARBA" id="ARBA00004477"/>
    </source>
</evidence>
<evidence type="ECO:0000256" key="5">
    <source>
        <dbReference type="ARBA" id="ARBA00022679"/>
    </source>
</evidence>
<reference evidence="12 13" key="1">
    <citation type="submission" date="2022-01" db="EMBL/GenBank/DDBJ databases">
        <title>A chromosomal length assembly of Cordylochernes scorpioides.</title>
        <authorList>
            <person name="Zeh D."/>
            <person name="Zeh J."/>
        </authorList>
    </citation>
    <scope>NUCLEOTIDE SEQUENCE [LARGE SCALE GENOMIC DNA]</scope>
    <source>
        <strain evidence="12">IN4F17</strain>
        <tissue evidence="12">Whole Body</tissue>
    </source>
</reference>
<keyword evidence="7 11" id="KW-0256">Endoplasmic reticulum</keyword>
<keyword evidence="13" id="KW-1185">Reference proteome</keyword>
<evidence type="ECO:0000313" key="12">
    <source>
        <dbReference type="EMBL" id="UYV66678.1"/>
    </source>
</evidence>
<dbReference type="EMBL" id="CP092866">
    <property type="protein sequence ID" value="UYV66678.1"/>
    <property type="molecule type" value="Genomic_DNA"/>
</dbReference>
<organism evidence="12 13">
    <name type="scientific">Cordylochernes scorpioides</name>
    <dbReference type="NCBI Taxonomy" id="51811"/>
    <lineage>
        <taxon>Eukaryota</taxon>
        <taxon>Metazoa</taxon>
        <taxon>Ecdysozoa</taxon>
        <taxon>Arthropoda</taxon>
        <taxon>Chelicerata</taxon>
        <taxon>Arachnida</taxon>
        <taxon>Pseudoscorpiones</taxon>
        <taxon>Cheliferoidea</taxon>
        <taxon>Chernetidae</taxon>
        <taxon>Cordylochernes</taxon>
    </lineage>
</organism>
<dbReference type="InterPro" id="IPR005599">
    <property type="entry name" value="GPI_mannosylTrfase"/>
</dbReference>
<evidence type="ECO:0000256" key="10">
    <source>
        <dbReference type="ARBA" id="ARBA00038466"/>
    </source>
</evidence>
<evidence type="ECO:0000313" key="13">
    <source>
        <dbReference type="Proteomes" id="UP001235939"/>
    </source>
</evidence>
<evidence type="ECO:0000256" key="6">
    <source>
        <dbReference type="ARBA" id="ARBA00022692"/>
    </source>
</evidence>
<comment type="subcellular location">
    <subcellularLocation>
        <location evidence="1 11">Endoplasmic reticulum membrane</location>
        <topology evidence="1 11">Multi-pass membrane protein</topology>
    </subcellularLocation>
</comment>
<keyword evidence="5" id="KW-0808">Transferase</keyword>
<evidence type="ECO:0000256" key="8">
    <source>
        <dbReference type="ARBA" id="ARBA00022989"/>
    </source>
</evidence>
<sequence>MPMLFGILAFEVIFLIYKVMHKGYKLDFTNGLFLYTIIFSLIIFSFIPHQEPRFLIPLLIMLCYIGTNSLLENSRKLSLWKLHNVLALIFFGYIHQGGVLPSLHFLQKIAALEYTNSTKLFLVYHTTYMPPRSLLLLNTTNTNVEVHDLAGMTQPILESHLNSYLDSNLTSQVYLVTSRMFPSACCSQLAFNMATYFYPHISTEAFPDIATWWSSEQPLLTKFNHLIQLFSLKIYKVVRNPIQT</sequence>
<evidence type="ECO:0000256" key="7">
    <source>
        <dbReference type="ARBA" id="ARBA00022824"/>
    </source>
</evidence>
<feature type="transmembrane region" description="Helical" evidence="11">
    <location>
        <begin position="28"/>
        <end position="47"/>
    </location>
</feature>
<evidence type="ECO:0000256" key="4">
    <source>
        <dbReference type="ARBA" id="ARBA00022676"/>
    </source>
</evidence>
<keyword evidence="3" id="KW-0337">GPI-anchor biosynthesis</keyword>
<dbReference type="EC" id="2.4.1.-" evidence="11"/>
<feature type="transmembrane region" description="Helical" evidence="11">
    <location>
        <begin position="54"/>
        <end position="71"/>
    </location>
</feature>
<proteinExistence type="inferred from homology"/>
<gene>
    <name evidence="12" type="ORF">LAZ67_4002532</name>
</gene>
<evidence type="ECO:0000256" key="11">
    <source>
        <dbReference type="RuleBase" id="RU363075"/>
    </source>
</evidence>
<keyword evidence="4 11" id="KW-0328">Glycosyltransferase</keyword>
<evidence type="ECO:0000256" key="9">
    <source>
        <dbReference type="ARBA" id="ARBA00023136"/>
    </source>
</evidence>
<dbReference type="Pfam" id="PF03901">
    <property type="entry name" value="Glyco_transf_22"/>
    <property type="match status" value="1"/>
</dbReference>
<dbReference type="Proteomes" id="UP001235939">
    <property type="component" value="Chromosome 04"/>
</dbReference>
<keyword evidence="9 11" id="KW-0472">Membrane</keyword>
<comment type="caution">
    <text evidence="11">Lacks conserved residue(s) required for the propagation of feature annotation.</text>
</comment>